<evidence type="ECO:0000256" key="1">
    <source>
        <dbReference type="ARBA" id="ARBA00022723"/>
    </source>
</evidence>
<gene>
    <name evidence="5" type="ORF">MKW94_019354</name>
</gene>
<keyword evidence="3" id="KW-0862">Zinc</keyword>
<feature type="compositionally biased region" description="Polar residues" evidence="4">
    <location>
        <begin position="279"/>
        <end position="291"/>
    </location>
</feature>
<feature type="compositionally biased region" description="Basic and acidic residues" evidence="4">
    <location>
        <begin position="246"/>
        <end position="263"/>
    </location>
</feature>
<dbReference type="EMBL" id="JAJJMA010263839">
    <property type="protein sequence ID" value="MCL7044939.1"/>
    <property type="molecule type" value="Genomic_DNA"/>
</dbReference>
<evidence type="ECO:0000313" key="6">
    <source>
        <dbReference type="Proteomes" id="UP001177140"/>
    </source>
</evidence>
<organism evidence="5 6">
    <name type="scientific">Papaver nudicaule</name>
    <name type="common">Iceland poppy</name>
    <dbReference type="NCBI Taxonomy" id="74823"/>
    <lineage>
        <taxon>Eukaryota</taxon>
        <taxon>Viridiplantae</taxon>
        <taxon>Streptophyta</taxon>
        <taxon>Embryophyta</taxon>
        <taxon>Tracheophyta</taxon>
        <taxon>Spermatophyta</taxon>
        <taxon>Magnoliopsida</taxon>
        <taxon>Ranunculales</taxon>
        <taxon>Papaveraceae</taxon>
        <taxon>Papaveroideae</taxon>
        <taxon>Papaver</taxon>
    </lineage>
</organism>
<protein>
    <submittedName>
        <fullName evidence="5">Uncharacterized protein</fullName>
    </submittedName>
</protein>
<dbReference type="PANTHER" id="PTHR34451">
    <property type="entry name" value="PHD FINGER FAMILY PROTEIN"/>
    <property type="match status" value="1"/>
</dbReference>
<reference evidence="5" key="1">
    <citation type="submission" date="2022-03" db="EMBL/GenBank/DDBJ databases">
        <title>A functionally conserved STORR gene fusion in Papaver species that diverged 16.8 million years ago.</title>
        <authorList>
            <person name="Catania T."/>
        </authorList>
    </citation>
    <scope>NUCLEOTIDE SEQUENCE</scope>
    <source>
        <strain evidence="5">S-191538</strain>
    </source>
</reference>
<evidence type="ECO:0000256" key="4">
    <source>
        <dbReference type="SAM" id="MobiDB-lite"/>
    </source>
</evidence>
<dbReference type="AlphaFoldDB" id="A0AA42AYV4"/>
<keyword evidence="2" id="KW-0863">Zinc-finger</keyword>
<name>A0AA42AYV4_PAPNU</name>
<dbReference type="Proteomes" id="UP001177140">
    <property type="component" value="Unassembled WGS sequence"/>
</dbReference>
<proteinExistence type="predicted"/>
<sequence length="338" mass="36591">MNKPNQNSECSNCNSKQKWVLHNIRHRGDIRKFCTSCVLKIHPGLFCPNCFEVYETSNLSSAVPITSSNDRVMCLKCPSVVHLDCVSKDIVNRYACPTCLNPSFDFLDSGKPPSNSGGRVIDLNKAKVYLAAATISSVSMARAAFTLRVEAEKRVKEAASARKIAKDVLENLNVVEMEEKEKKEKNVEVGGSSSVVVVAVEEGKKEKKPKASRYAAEKPKGNSAVAAAVAAQKRFQSQVSMAITEGKGKDKSRDGFGSREKEAPIQFYSPPPPVPKPLSNGNQQVQKSAATKQGKEKNGLISFAHGAKQIPGNSSEGGYVPKFDEGVQHLHGPSKKAS</sequence>
<accession>A0AA42AYV4</accession>
<evidence type="ECO:0000313" key="5">
    <source>
        <dbReference type="EMBL" id="MCL7044939.1"/>
    </source>
</evidence>
<keyword evidence="1" id="KW-0479">Metal-binding</keyword>
<dbReference type="PROSITE" id="PS01359">
    <property type="entry name" value="ZF_PHD_1"/>
    <property type="match status" value="1"/>
</dbReference>
<keyword evidence="6" id="KW-1185">Reference proteome</keyword>
<comment type="caution">
    <text evidence="5">The sequence shown here is derived from an EMBL/GenBank/DDBJ whole genome shotgun (WGS) entry which is preliminary data.</text>
</comment>
<dbReference type="InterPro" id="IPR019786">
    <property type="entry name" value="Zinc_finger_PHD-type_CS"/>
</dbReference>
<dbReference type="GO" id="GO:0008270">
    <property type="term" value="F:zinc ion binding"/>
    <property type="evidence" value="ECO:0007669"/>
    <property type="project" value="UniProtKB-KW"/>
</dbReference>
<evidence type="ECO:0000256" key="2">
    <source>
        <dbReference type="ARBA" id="ARBA00022771"/>
    </source>
</evidence>
<feature type="region of interest" description="Disordered" evidence="4">
    <location>
        <begin position="241"/>
        <end position="338"/>
    </location>
</feature>
<evidence type="ECO:0000256" key="3">
    <source>
        <dbReference type="ARBA" id="ARBA00022833"/>
    </source>
</evidence>
<dbReference type="PANTHER" id="PTHR34451:SF7">
    <property type="entry name" value="PHD FINGER FAMILY PROTEIN"/>
    <property type="match status" value="1"/>
</dbReference>